<evidence type="ECO:0000313" key="2">
    <source>
        <dbReference type="EMBL" id="KDQ20621.1"/>
    </source>
</evidence>
<reference evidence="3" key="1">
    <citation type="journal article" date="2014" name="Proc. Natl. Acad. Sci. U.S.A.">
        <title>Extensive sampling of basidiomycete genomes demonstrates inadequacy of the white-rot/brown-rot paradigm for wood decay fungi.</title>
        <authorList>
            <person name="Riley R."/>
            <person name="Salamov A.A."/>
            <person name="Brown D.W."/>
            <person name="Nagy L.G."/>
            <person name="Floudas D."/>
            <person name="Held B.W."/>
            <person name="Levasseur A."/>
            <person name="Lombard V."/>
            <person name="Morin E."/>
            <person name="Otillar R."/>
            <person name="Lindquist E.A."/>
            <person name="Sun H."/>
            <person name="LaButti K.M."/>
            <person name="Schmutz J."/>
            <person name="Jabbour D."/>
            <person name="Luo H."/>
            <person name="Baker S.E."/>
            <person name="Pisabarro A.G."/>
            <person name="Walton J.D."/>
            <person name="Blanchette R.A."/>
            <person name="Henrissat B."/>
            <person name="Martin F."/>
            <person name="Cullen D."/>
            <person name="Hibbett D.S."/>
            <person name="Grigoriev I.V."/>
        </authorList>
    </citation>
    <scope>NUCLEOTIDE SEQUENCE [LARGE SCALE GENOMIC DNA]</scope>
    <source>
        <strain evidence="3">FD-172 SS1</strain>
    </source>
</reference>
<protein>
    <submittedName>
        <fullName evidence="2">Uncharacterized protein</fullName>
    </submittedName>
</protein>
<feature type="compositionally biased region" description="Polar residues" evidence="1">
    <location>
        <begin position="177"/>
        <end position="186"/>
    </location>
</feature>
<feature type="compositionally biased region" description="Polar residues" evidence="1">
    <location>
        <begin position="243"/>
        <end position="254"/>
    </location>
</feature>
<feature type="compositionally biased region" description="Polar residues" evidence="1">
    <location>
        <begin position="452"/>
        <end position="470"/>
    </location>
</feature>
<sequence length="617" mass="67017">MCYAQGSVALESAVCPMCKINIYVYRQDPSRPCPHVRGICNNLRNHPGNAVVVHLRNAEWPRLNGCGFCKWAFVNPGASLRSLYSNRGWAGCCKAPEPSEIPTIPESEQSLITCLHGTVFPPRGRFRDAPPSHADARRSSSSEPRTAAYMEPRSSSQPESRSTRYPGAPALRIGHQRGSSSSPTDRTGSHAGYSPVEMTARRRSPSPERDETPSPPPQSRTRRSGSLSAQYVSPRPVYPYVLSNRSPADSLSTNKKGEPARERRSNVQESQPVNYAHNRQRSLDASAVMRTPARSSSPKRGVPDYETARRTAPEPLPSYRGNSPSRAPDPPTKNGVGTTSRSSRRLTIPVPSAPVQPPMARRHTEENSSRGLALPTDIKPASRASPQPGLYQPRTSSPLSYTLPTTNATRRRPSIVEPSGPARGNMSDTSSESSSNSASSGEEFSGQFSGLRLSNSPGSRESVTTATSDGFTDYLSEESEAEIQREAEQRAIEIQTNRIEERELRDANSKLQGLELQPPPQWTGYSSTARYTPPYRNGPSPSHQAKGPPYGPPQSMSQPPQHSGQNWASTRQQTLTAHNLGTALGGDARAAGGWTRLPNGAPADQHRYSTSPSRAAS</sequence>
<feature type="compositionally biased region" description="Polar residues" evidence="1">
    <location>
        <begin position="566"/>
        <end position="579"/>
    </location>
</feature>
<feature type="compositionally biased region" description="Low complexity" evidence="1">
    <location>
        <begin position="427"/>
        <end position="450"/>
    </location>
</feature>
<evidence type="ECO:0000256" key="1">
    <source>
        <dbReference type="SAM" id="MobiDB-lite"/>
    </source>
</evidence>
<feature type="compositionally biased region" description="Basic and acidic residues" evidence="1">
    <location>
        <begin position="301"/>
        <end position="312"/>
    </location>
</feature>
<dbReference type="InParanoid" id="A0A067N9Z7"/>
<gene>
    <name evidence="2" type="ORF">BOTBODRAFT_50693</name>
</gene>
<feature type="compositionally biased region" description="Basic and acidic residues" evidence="1">
    <location>
        <begin position="255"/>
        <end position="266"/>
    </location>
</feature>
<feature type="compositionally biased region" description="Low complexity" evidence="1">
    <location>
        <begin position="553"/>
        <end position="565"/>
    </location>
</feature>
<feature type="region of interest" description="Disordered" evidence="1">
    <location>
        <begin position="506"/>
        <end position="617"/>
    </location>
</feature>
<dbReference type="Proteomes" id="UP000027195">
    <property type="component" value="Unassembled WGS sequence"/>
</dbReference>
<feature type="compositionally biased region" description="Basic and acidic residues" evidence="1">
    <location>
        <begin position="125"/>
        <end position="140"/>
    </location>
</feature>
<feature type="region of interest" description="Disordered" evidence="1">
    <location>
        <begin position="123"/>
        <end position="489"/>
    </location>
</feature>
<keyword evidence="3" id="KW-1185">Reference proteome</keyword>
<dbReference type="OrthoDB" id="3217643at2759"/>
<organism evidence="2 3">
    <name type="scientific">Botryobasidium botryosum (strain FD-172 SS1)</name>
    <dbReference type="NCBI Taxonomy" id="930990"/>
    <lineage>
        <taxon>Eukaryota</taxon>
        <taxon>Fungi</taxon>
        <taxon>Dikarya</taxon>
        <taxon>Basidiomycota</taxon>
        <taxon>Agaricomycotina</taxon>
        <taxon>Agaricomycetes</taxon>
        <taxon>Cantharellales</taxon>
        <taxon>Botryobasidiaceae</taxon>
        <taxon>Botryobasidium</taxon>
    </lineage>
</organism>
<feature type="compositionally biased region" description="Low complexity" evidence="1">
    <location>
        <begin position="395"/>
        <end position="406"/>
    </location>
</feature>
<name>A0A067N9Z7_BOTB1</name>
<dbReference type="STRING" id="930990.A0A067N9Z7"/>
<evidence type="ECO:0000313" key="3">
    <source>
        <dbReference type="Proteomes" id="UP000027195"/>
    </source>
</evidence>
<feature type="compositionally biased region" description="Low complexity" evidence="1">
    <location>
        <begin position="151"/>
        <end position="160"/>
    </location>
</feature>
<dbReference type="EMBL" id="KL198017">
    <property type="protein sequence ID" value="KDQ20621.1"/>
    <property type="molecule type" value="Genomic_DNA"/>
</dbReference>
<dbReference type="HOGENOM" id="CLU_442770_0_0_1"/>
<proteinExistence type="predicted"/>
<accession>A0A067N9Z7</accession>
<feature type="compositionally biased region" description="Polar residues" evidence="1">
    <location>
        <begin position="608"/>
        <end position="617"/>
    </location>
</feature>
<dbReference type="AlphaFoldDB" id="A0A067N9Z7"/>